<keyword evidence="3" id="KW-1185">Reference proteome</keyword>
<dbReference type="Proteomes" id="UP000005697">
    <property type="component" value="Unassembled WGS sequence"/>
</dbReference>
<organism evidence="2 3">
    <name type="scientific">Prevotella multiformis DSM 16608</name>
    <dbReference type="NCBI Taxonomy" id="888743"/>
    <lineage>
        <taxon>Bacteria</taxon>
        <taxon>Pseudomonadati</taxon>
        <taxon>Bacteroidota</taxon>
        <taxon>Bacteroidia</taxon>
        <taxon>Bacteroidales</taxon>
        <taxon>Prevotellaceae</taxon>
        <taxon>Prevotella</taxon>
    </lineage>
</organism>
<protein>
    <submittedName>
        <fullName evidence="2">Uncharacterized protein</fullName>
    </submittedName>
</protein>
<dbReference type="HOGENOM" id="CLU_2466445_0_0_10"/>
<sequence>MSAFLGQVFPTGRESCSQRLGILFPTAGNPVPRHRYFPLTADAEDDLLRTPAFPAGRGRPVSEEVRRSPQRKEKKGLLHRESENRRGR</sequence>
<accession>F0F481</accession>
<name>F0F481_9BACT</name>
<feature type="compositionally biased region" description="Basic and acidic residues" evidence="1">
    <location>
        <begin position="60"/>
        <end position="88"/>
    </location>
</feature>
<evidence type="ECO:0000313" key="2">
    <source>
        <dbReference type="EMBL" id="EGC21039.1"/>
    </source>
</evidence>
<feature type="region of interest" description="Disordered" evidence="1">
    <location>
        <begin position="50"/>
        <end position="88"/>
    </location>
</feature>
<gene>
    <name evidence="2" type="ORF">HMPREF9141_0397</name>
</gene>
<proteinExistence type="predicted"/>
<dbReference type="AlphaFoldDB" id="F0F481"/>
<evidence type="ECO:0000313" key="3">
    <source>
        <dbReference type="Proteomes" id="UP000005697"/>
    </source>
</evidence>
<evidence type="ECO:0000256" key="1">
    <source>
        <dbReference type="SAM" id="MobiDB-lite"/>
    </source>
</evidence>
<dbReference type="EMBL" id="AEWX01000004">
    <property type="protein sequence ID" value="EGC21039.1"/>
    <property type="molecule type" value="Genomic_DNA"/>
</dbReference>
<comment type="caution">
    <text evidence="2">The sequence shown here is derived from an EMBL/GenBank/DDBJ whole genome shotgun (WGS) entry which is preliminary data.</text>
</comment>
<reference evidence="2 3" key="1">
    <citation type="submission" date="2011-01" db="EMBL/GenBank/DDBJ databases">
        <authorList>
            <person name="Muzny D."/>
            <person name="Qin X."/>
            <person name="Deng J."/>
            <person name="Jiang H."/>
            <person name="Liu Y."/>
            <person name="Qu J."/>
            <person name="Song X.-Z."/>
            <person name="Zhang L."/>
            <person name="Thornton R."/>
            <person name="Coyle M."/>
            <person name="Francisco L."/>
            <person name="Jackson L."/>
            <person name="Javaid M."/>
            <person name="Korchina V."/>
            <person name="Kovar C."/>
            <person name="Mata R."/>
            <person name="Mathew T."/>
            <person name="Ngo R."/>
            <person name="Nguyen L."/>
            <person name="Nguyen N."/>
            <person name="Okwuonu G."/>
            <person name="Ongeri F."/>
            <person name="Pham C."/>
            <person name="Simmons D."/>
            <person name="Wilczek-Boney K."/>
            <person name="Hale W."/>
            <person name="Jakkamsetti A."/>
            <person name="Pham P."/>
            <person name="Ruth R."/>
            <person name="San Lucas F."/>
            <person name="Warren J."/>
            <person name="Zhang J."/>
            <person name="Zhao Z."/>
            <person name="Zhou C."/>
            <person name="Zhu D."/>
            <person name="Lee S."/>
            <person name="Bess C."/>
            <person name="Blankenburg K."/>
            <person name="Forbes L."/>
            <person name="Fu Q."/>
            <person name="Gubbala S."/>
            <person name="Hirani K."/>
            <person name="Jayaseelan J.C."/>
            <person name="Lara F."/>
            <person name="Munidasa M."/>
            <person name="Palculict T."/>
            <person name="Patil S."/>
            <person name="Pu L.-L."/>
            <person name="Saada N."/>
            <person name="Tang L."/>
            <person name="Weissenberger G."/>
            <person name="Zhu Y."/>
            <person name="Hemphill L."/>
            <person name="Shang Y."/>
            <person name="Youmans B."/>
            <person name="Ayvaz T."/>
            <person name="Ross M."/>
            <person name="Santibanez J."/>
            <person name="Aqrawi P."/>
            <person name="Gross S."/>
            <person name="Joshi V."/>
            <person name="Fowler G."/>
            <person name="Nazareth L."/>
            <person name="Reid J."/>
            <person name="Worley K."/>
            <person name="Petrosino J."/>
            <person name="Highlander S."/>
            <person name="Gibbs R."/>
        </authorList>
    </citation>
    <scope>NUCLEOTIDE SEQUENCE [LARGE SCALE GENOMIC DNA]</scope>
    <source>
        <strain evidence="2 3">DSM 16608</strain>
    </source>
</reference>